<dbReference type="GO" id="GO:0003723">
    <property type="term" value="F:RNA binding"/>
    <property type="evidence" value="ECO:0007669"/>
    <property type="project" value="InterPro"/>
</dbReference>
<reference evidence="3 4" key="1">
    <citation type="journal article" date="2020" name="Mol. Biol. Evol.">
        <title>Distinct Expression and Methylation Patterns for Genes with Different Fates following a Single Whole-Genome Duplication in Flowering Plants.</title>
        <authorList>
            <person name="Shi T."/>
            <person name="Rahmani R.S."/>
            <person name="Gugger P.F."/>
            <person name="Wang M."/>
            <person name="Li H."/>
            <person name="Zhang Y."/>
            <person name="Li Z."/>
            <person name="Wang Q."/>
            <person name="Van de Peer Y."/>
            <person name="Marchal K."/>
            <person name="Chen J."/>
        </authorList>
    </citation>
    <scope>NUCLEOTIDE SEQUENCE [LARGE SCALE GENOMIC DNA]</scope>
    <source>
        <tissue evidence="3">Leaf</tissue>
    </source>
</reference>
<dbReference type="InterPro" id="IPR002885">
    <property type="entry name" value="PPR_rpt"/>
</dbReference>
<dbReference type="Pfam" id="PF01535">
    <property type="entry name" value="PPR"/>
    <property type="match status" value="5"/>
</dbReference>
<keyword evidence="4" id="KW-1185">Reference proteome</keyword>
<feature type="repeat" description="PPR" evidence="2">
    <location>
        <begin position="228"/>
        <end position="258"/>
    </location>
</feature>
<dbReference type="SUPFAM" id="SSF48452">
    <property type="entry name" value="TPR-like"/>
    <property type="match status" value="1"/>
</dbReference>
<feature type="repeat" description="PPR" evidence="2">
    <location>
        <begin position="321"/>
        <end position="355"/>
    </location>
</feature>
<dbReference type="Pfam" id="PF13041">
    <property type="entry name" value="PPR_2"/>
    <property type="match status" value="4"/>
</dbReference>
<dbReference type="Pfam" id="PF20431">
    <property type="entry name" value="E_motif"/>
    <property type="match status" value="1"/>
</dbReference>
<evidence type="ECO:0000313" key="3">
    <source>
        <dbReference type="EMBL" id="DAD19731.1"/>
    </source>
</evidence>
<sequence>MNHGLSLLVDSCRSIRSIKSVHARLLIDGSLYSSELLLNKVLRAYSRLGDIEYACKLFDGIPRPNAFLWTALIHGHVENRQYNEALGVFRRMLSKSVPPLNFTIASVLKALSRRTRLKDGAVIHGFVLKSGLDSDLTVQNSVLDFFSRCGEVDIARRLFDGMVHRDIVSWNSMINGHVNNCRINAAQKLFDRMPERNVISWTTMICGYVKLGNMAEAQAVFDRMPVRDLASWNLMLSGYVDVGDIMTAYRVFEQMPNWDTGSWNLMISGFCKAGELESARDFFNRMPKRNITSWAMMIDGYAKMGDIDSARCLFDQMPERNLVSWSTMIAGYVKNGHPRQALELFEQFKEQGIKLDEAFILAIVSACSQLGTLDTAESMVSEYVPSYLSDLRLVTSLIDMYAKCGSIEKALQVFNKAFGKDLLCYSTMITAFANHGMGQDAINLFDEMVRANIEPDGVTFLGLLSACNHGGLVKEGRMYFKQMTENFNIQPSERHYACMVDLLGRAGCLDDAYNLITSMPMEPHSVVWGSFLAACRVHNNVELAEVAASQLFKIEPENSGNYVLLSNIYAAAGRWDDVAKVRAMIRERRVRKNRASSWIELGSVVHEFVMGDMSHIQSDSIYFILDLLVEDMKILGYSLYSNQEVLSSPFSQLVAMEVD</sequence>
<protein>
    <recommendedName>
        <fullName evidence="5">Pentatricopeptide repeat-containing protein At4g02750-like</fullName>
    </recommendedName>
</protein>
<feature type="repeat" description="PPR" evidence="2">
    <location>
        <begin position="259"/>
        <end position="293"/>
    </location>
</feature>
<dbReference type="PANTHER" id="PTHR47926">
    <property type="entry name" value="PENTATRICOPEPTIDE REPEAT-CONTAINING PROTEIN"/>
    <property type="match status" value="1"/>
</dbReference>
<dbReference type="PROSITE" id="PS51375">
    <property type="entry name" value="PPR"/>
    <property type="match status" value="6"/>
</dbReference>
<organism evidence="3 4">
    <name type="scientific">Nelumbo nucifera</name>
    <name type="common">Sacred lotus</name>
    <dbReference type="NCBI Taxonomy" id="4432"/>
    <lineage>
        <taxon>Eukaryota</taxon>
        <taxon>Viridiplantae</taxon>
        <taxon>Streptophyta</taxon>
        <taxon>Embryophyta</taxon>
        <taxon>Tracheophyta</taxon>
        <taxon>Spermatophyta</taxon>
        <taxon>Magnoliopsida</taxon>
        <taxon>Proteales</taxon>
        <taxon>Nelumbonaceae</taxon>
        <taxon>Nelumbo</taxon>
    </lineage>
</organism>
<feature type="repeat" description="PPR" evidence="2">
    <location>
        <begin position="65"/>
        <end position="99"/>
    </location>
</feature>
<evidence type="ECO:0000313" key="4">
    <source>
        <dbReference type="Proteomes" id="UP000607653"/>
    </source>
</evidence>
<dbReference type="InterPro" id="IPR046848">
    <property type="entry name" value="E_motif"/>
</dbReference>
<comment type="caution">
    <text evidence="3">The sequence shown here is derived from an EMBL/GenBank/DDBJ whole genome shotgun (WGS) entry which is preliminary data.</text>
</comment>
<feature type="repeat" description="PPR" evidence="2">
    <location>
        <begin position="166"/>
        <end position="200"/>
    </location>
</feature>
<dbReference type="AlphaFoldDB" id="A0A822XKR4"/>
<dbReference type="InterPro" id="IPR011990">
    <property type="entry name" value="TPR-like_helical_dom_sf"/>
</dbReference>
<dbReference type="FunFam" id="1.25.40.10:FF:000184">
    <property type="entry name" value="Pentatricopeptide repeat-containing protein, chloroplastic"/>
    <property type="match status" value="1"/>
</dbReference>
<evidence type="ECO:0000256" key="2">
    <source>
        <dbReference type="PROSITE-ProRule" id="PRU00708"/>
    </source>
</evidence>
<gene>
    <name evidence="3" type="ORF">HUJ06_021194</name>
</gene>
<accession>A0A822XKR4</accession>
<name>A0A822XKR4_NELNU</name>
<dbReference type="NCBIfam" id="TIGR00756">
    <property type="entry name" value="PPR"/>
    <property type="match status" value="9"/>
</dbReference>
<dbReference type="EMBL" id="DUZY01000001">
    <property type="protein sequence ID" value="DAD19731.1"/>
    <property type="molecule type" value="Genomic_DNA"/>
</dbReference>
<dbReference type="Gene3D" id="1.25.40.10">
    <property type="entry name" value="Tetratricopeptide repeat domain"/>
    <property type="match status" value="5"/>
</dbReference>
<proteinExistence type="predicted"/>
<dbReference type="Proteomes" id="UP000607653">
    <property type="component" value="Unassembled WGS sequence"/>
</dbReference>
<dbReference type="PANTHER" id="PTHR47926:SF537">
    <property type="entry name" value="PENTACOTRIPEPTIDE-REPEAT REGION OF PRORP DOMAIN-CONTAINING PROTEIN"/>
    <property type="match status" value="1"/>
</dbReference>
<evidence type="ECO:0000256" key="1">
    <source>
        <dbReference type="ARBA" id="ARBA00022737"/>
    </source>
</evidence>
<evidence type="ECO:0008006" key="5">
    <source>
        <dbReference type="Google" id="ProtNLM"/>
    </source>
</evidence>
<feature type="repeat" description="PPR" evidence="2">
    <location>
        <begin position="421"/>
        <end position="455"/>
    </location>
</feature>
<keyword evidence="1" id="KW-0677">Repeat</keyword>
<dbReference type="InterPro" id="IPR046960">
    <property type="entry name" value="PPR_At4g14850-like_plant"/>
</dbReference>
<dbReference type="GO" id="GO:0009451">
    <property type="term" value="P:RNA modification"/>
    <property type="evidence" value="ECO:0007669"/>
    <property type="project" value="InterPro"/>
</dbReference>